<evidence type="ECO:0000313" key="3">
    <source>
        <dbReference type="Proteomes" id="UP000824105"/>
    </source>
</evidence>
<comment type="caution">
    <text evidence="2">The sequence shown here is derived from an EMBL/GenBank/DDBJ whole genome shotgun (WGS) entry which is preliminary data.</text>
</comment>
<evidence type="ECO:0000313" key="2">
    <source>
        <dbReference type="EMBL" id="HIZ61493.1"/>
    </source>
</evidence>
<keyword evidence="2" id="KW-0067">ATP-binding</keyword>
<name>A0A9D2JNZ3_9FIRM</name>
<dbReference type="GO" id="GO:0005524">
    <property type="term" value="F:ATP binding"/>
    <property type="evidence" value="ECO:0007669"/>
    <property type="project" value="UniProtKB-KW"/>
</dbReference>
<evidence type="ECO:0000259" key="1">
    <source>
        <dbReference type="SMART" id="SM00382"/>
    </source>
</evidence>
<dbReference type="CDD" id="cd00009">
    <property type="entry name" value="AAA"/>
    <property type="match status" value="1"/>
</dbReference>
<dbReference type="InterPro" id="IPR027417">
    <property type="entry name" value="P-loop_NTPase"/>
</dbReference>
<keyword evidence="2" id="KW-0547">Nucleotide-binding</keyword>
<sequence length="391" mass="42767">MQRVEWSARLDALVVFRGLLDAPLVQALRAALAAGEPELGGALAAFEAALFRRGTNWTRALLDLLLEDENLCLQVAAGGDAGPVLEKALTEELDLLQALGRAGLDEVFHGAPDYLPRWQTDPEADYHAAYQARRAAVGRKGYGLFARYHVFTLEDGRLTPVRYPDPQRLSELPGYEREREKVIANTRALLEGRPANNVLLYGDAGTGKSSTVKAIANEFAGDGLRLIEVKKNQLYQIPALMDDLAKNPLKFILFIDDLSFAANDDNFAALKAILEGSVGGRSHNVAVYATSNRRHLVKESMADRTGDDLHAADTRQELMSLAARFGLTVTFQQPDKARYDGILLELARQYGVQMPSDQLFMKGAAFALRAGGRSPRVAKQFIEMLAGGVSV</sequence>
<reference evidence="2" key="2">
    <citation type="submission" date="2021-04" db="EMBL/GenBank/DDBJ databases">
        <authorList>
            <person name="Gilroy R."/>
        </authorList>
    </citation>
    <scope>NUCLEOTIDE SEQUENCE</scope>
    <source>
        <strain evidence="2">CHK188-11489</strain>
    </source>
</reference>
<dbReference type="Gene3D" id="3.40.50.300">
    <property type="entry name" value="P-loop containing nucleotide triphosphate hydrolases"/>
    <property type="match status" value="1"/>
</dbReference>
<accession>A0A9D2JNZ3</accession>
<dbReference type="SMART" id="SM00382">
    <property type="entry name" value="AAA"/>
    <property type="match status" value="1"/>
</dbReference>
<dbReference type="SUPFAM" id="SSF52540">
    <property type="entry name" value="P-loop containing nucleoside triphosphate hydrolases"/>
    <property type="match status" value="1"/>
</dbReference>
<organism evidence="2 3">
    <name type="scientific">Candidatus Gemmiger avistercoris</name>
    <dbReference type="NCBI Taxonomy" id="2838606"/>
    <lineage>
        <taxon>Bacteria</taxon>
        <taxon>Bacillati</taxon>
        <taxon>Bacillota</taxon>
        <taxon>Clostridia</taxon>
        <taxon>Eubacteriales</taxon>
        <taxon>Gemmiger</taxon>
    </lineage>
</organism>
<proteinExistence type="predicted"/>
<gene>
    <name evidence="2" type="ORF">H9724_01835</name>
</gene>
<dbReference type="Proteomes" id="UP000824105">
    <property type="component" value="Unassembled WGS sequence"/>
</dbReference>
<dbReference type="PANTHER" id="PTHR42935">
    <property type="entry name" value="SLR0930 PROTEIN"/>
    <property type="match status" value="1"/>
</dbReference>
<reference evidence="2" key="1">
    <citation type="journal article" date="2021" name="PeerJ">
        <title>Extensive microbial diversity within the chicken gut microbiome revealed by metagenomics and culture.</title>
        <authorList>
            <person name="Gilroy R."/>
            <person name="Ravi A."/>
            <person name="Getino M."/>
            <person name="Pursley I."/>
            <person name="Horton D.L."/>
            <person name="Alikhan N.F."/>
            <person name="Baker D."/>
            <person name="Gharbi K."/>
            <person name="Hall N."/>
            <person name="Watson M."/>
            <person name="Adriaenssens E.M."/>
            <person name="Foster-Nyarko E."/>
            <person name="Jarju S."/>
            <person name="Secka A."/>
            <person name="Antonio M."/>
            <person name="Oren A."/>
            <person name="Chaudhuri R.R."/>
            <person name="La Ragione R."/>
            <person name="Hildebrand F."/>
            <person name="Pallen M.J."/>
        </authorList>
    </citation>
    <scope>NUCLEOTIDE SEQUENCE</scope>
    <source>
        <strain evidence="2">CHK188-11489</strain>
    </source>
</reference>
<dbReference type="InterPro" id="IPR003593">
    <property type="entry name" value="AAA+_ATPase"/>
</dbReference>
<dbReference type="EMBL" id="DXBF01000013">
    <property type="protein sequence ID" value="HIZ61493.1"/>
    <property type="molecule type" value="Genomic_DNA"/>
</dbReference>
<protein>
    <submittedName>
        <fullName evidence="2">ATP-binding protein</fullName>
    </submittedName>
</protein>
<dbReference type="Pfam" id="PF05673">
    <property type="entry name" value="DUF815"/>
    <property type="match status" value="1"/>
</dbReference>
<dbReference type="PANTHER" id="PTHR42935:SF1">
    <property type="entry name" value="SLR0930 PROTEIN"/>
    <property type="match status" value="1"/>
</dbReference>
<dbReference type="InterPro" id="IPR008533">
    <property type="entry name" value="DUF815"/>
</dbReference>
<feature type="domain" description="AAA+ ATPase" evidence="1">
    <location>
        <begin position="194"/>
        <end position="315"/>
    </location>
</feature>
<dbReference type="AlphaFoldDB" id="A0A9D2JNZ3"/>